<dbReference type="PIRSF" id="PIRSF004846">
    <property type="entry name" value="ModA"/>
    <property type="match status" value="1"/>
</dbReference>
<comment type="caution">
    <text evidence="6">The sequence shown here is derived from an EMBL/GenBank/DDBJ whole genome shotgun (WGS) entry which is preliminary data.</text>
</comment>
<keyword evidence="3 5" id="KW-0732">Signal</keyword>
<gene>
    <name evidence="6" type="primary">modA</name>
    <name evidence="6" type="ORF">F6B42_11870</name>
</gene>
<proteinExistence type="inferred from homology"/>
<feature type="chain" id="PRO_5039585703" evidence="5">
    <location>
        <begin position="29"/>
        <end position="272"/>
    </location>
</feature>
<dbReference type="SUPFAM" id="SSF53850">
    <property type="entry name" value="Periplasmic binding protein-like II"/>
    <property type="match status" value="1"/>
</dbReference>
<evidence type="ECO:0000256" key="5">
    <source>
        <dbReference type="SAM" id="SignalP"/>
    </source>
</evidence>
<sequence>MIRTSRPRFAALALLTAAVLTASGCAAAGGPDADPSADPDASVSVAPELTGDLTIFAAASLKAGFDELAERFEQQHPQVDVRPISYDGSSTLATQLVEGAPADVFASADEANMTKVVAAGVATGPELFATNRLTLVVPAGNPGGVTGLADLDDPDLAIVLCAAEVPCGAASTTLLDAAGVTASVDSFEQNVTAVLTKVATGEADAGLVYVTDAATTTDVETVTTEGADGALNRYPIVALQDAASPDVAAAFVAFVLSDTGRGVLGDLGFGAP</sequence>
<dbReference type="OrthoDB" id="9785015at2"/>
<evidence type="ECO:0000256" key="3">
    <source>
        <dbReference type="ARBA" id="ARBA00022729"/>
    </source>
</evidence>
<name>A0A5J5IP08_9MICO</name>
<keyword evidence="4" id="KW-0500">Molybdenum</keyword>
<evidence type="ECO:0000256" key="4">
    <source>
        <dbReference type="PIRSR" id="PIRSR004846-1"/>
    </source>
</evidence>
<keyword evidence="7" id="KW-1185">Reference proteome</keyword>
<dbReference type="GO" id="GO:0015689">
    <property type="term" value="P:molybdate ion transport"/>
    <property type="evidence" value="ECO:0007669"/>
    <property type="project" value="InterPro"/>
</dbReference>
<dbReference type="NCBIfam" id="TIGR01256">
    <property type="entry name" value="modA"/>
    <property type="match status" value="1"/>
</dbReference>
<accession>A0A5J5IP08</accession>
<dbReference type="RefSeq" id="WP_150419905.1">
    <property type="nucleotide sequence ID" value="NZ_VYRZ01000003.1"/>
</dbReference>
<dbReference type="GO" id="GO:0030973">
    <property type="term" value="F:molybdate ion binding"/>
    <property type="evidence" value="ECO:0007669"/>
    <property type="project" value="TreeGrafter"/>
</dbReference>
<evidence type="ECO:0000313" key="7">
    <source>
        <dbReference type="Proteomes" id="UP000327039"/>
    </source>
</evidence>
<dbReference type="InterPro" id="IPR005950">
    <property type="entry name" value="ModA"/>
</dbReference>
<protein>
    <submittedName>
        <fullName evidence="6">Molybdate ABC transporter substrate-binding protein</fullName>
    </submittedName>
</protein>
<dbReference type="PROSITE" id="PS51257">
    <property type="entry name" value="PROKAR_LIPOPROTEIN"/>
    <property type="match status" value="1"/>
</dbReference>
<reference evidence="7" key="1">
    <citation type="submission" date="2019-09" db="EMBL/GenBank/DDBJ databases">
        <title>Mumia zhuanghuii sp. nov. isolated from the intestinal contents of plateau pika (Ochotona curzoniae) in the Qinghai-Tibet plateau of China.</title>
        <authorList>
            <person name="Tian Z."/>
        </authorList>
    </citation>
    <scope>NUCLEOTIDE SEQUENCE [LARGE SCALE GENOMIC DNA]</scope>
    <source>
        <strain evidence="7">DSM 25564</strain>
    </source>
</reference>
<feature type="binding site" evidence="4">
    <location>
        <position position="60"/>
    </location>
    <ligand>
        <name>molybdate</name>
        <dbReference type="ChEBI" id="CHEBI:36264"/>
    </ligand>
</feature>
<dbReference type="InterPro" id="IPR050682">
    <property type="entry name" value="ModA/WtpA"/>
</dbReference>
<dbReference type="PANTHER" id="PTHR30632:SF0">
    <property type="entry name" value="SULFATE-BINDING PROTEIN"/>
    <property type="match status" value="1"/>
</dbReference>
<dbReference type="EMBL" id="VYRZ01000003">
    <property type="protein sequence ID" value="KAA9085182.1"/>
    <property type="molecule type" value="Genomic_DNA"/>
</dbReference>
<feature type="signal peptide" evidence="5">
    <location>
        <begin position="1"/>
        <end position="28"/>
    </location>
</feature>
<evidence type="ECO:0000256" key="1">
    <source>
        <dbReference type="ARBA" id="ARBA00009175"/>
    </source>
</evidence>
<dbReference type="PANTHER" id="PTHR30632">
    <property type="entry name" value="MOLYBDATE-BINDING PERIPLASMIC PROTEIN"/>
    <property type="match status" value="1"/>
</dbReference>
<comment type="similarity">
    <text evidence="1">Belongs to the bacterial solute-binding protein ModA family.</text>
</comment>
<keyword evidence="2 4" id="KW-0479">Metal-binding</keyword>
<feature type="binding site" evidence="4">
    <location>
        <position position="191"/>
    </location>
    <ligand>
        <name>molybdate</name>
        <dbReference type="ChEBI" id="CHEBI:36264"/>
    </ligand>
</feature>
<dbReference type="Proteomes" id="UP000327039">
    <property type="component" value="Unassembled WGS sequence"/>
</dbReference>
<evidence type="ECO:0000313" key="6">
    <source>
        <dbReference type="EMBL" id="KAA9085182.1"/>
    </source>
</evidence>
<evidence type="ECO:0000256" key="2">
    <source>
        <dbReference type="ARBA" id="ARBA00022723"/>
    </source>
</evidence>
<dbReference type="Pfam" id="PF13531">
    <property type="entry name" value="SBP_bac_11"/>
    <property type="match status" value="1"/>
</dbReference>
<feature type="binding site" evidence="4">
    <location>
        <position position="209"/>
    </location>
    <ligand>
        <name>molybdate</name>
        <dbReference type="ChEBI" id="CHEBI:36264"/>
    </ligand>
</feature>
<dbReference type="Gene3D" id="3.40.190.10">
    <property type="entry name" value="Periplasmic binding protein-like II"/>
    <property type="match status" value="2"/>
</dbReference>
<feature type="binding site" evidence="4">
    <location>
        <position position="89"/>
    </location>
    <ligand>
        <name>molybdate</name>
        <dbReference type="ChEBI" id="CHEBI:36264"/>
    </ligand>
</feature>
<organism evidence="6 7">
    <name type="scientific">Microbacterium radiodurans</name>
    <dbReference type="NCBI Taxonomy" id="661398"/>
    <lineage>
        <taxon>Bacteria</taxon>
        <taxon>Bacillati</taxon>
        <taxon>Actinomycetota</taxon>
        <taxon>Actinomycetes</taxon>
        <taxon>Micrococcales</taxon>
        <taxon>Microbacteriaceae</taxon>
        <taxon>Microbacterium</taxon>
    </lineage>
</organism>
<dbReference type="AlphaFoldDB" id="A0A5J5IP08"/>
<dbReference type="GO" id="GO:0046872">
    <property type="term" value="F:metal ion binding"/>
    <property type="evidence" value="ECO:0007669"/>
    <property type="project" value="UniProtKB-KW"/>
</dbReference>